<evidence type="ECO:0000256" key="1">
    <source>
        <dbReference type="SAM" id="SignalP"/>
    </source>
</evidence>
<keyword evidence="3" id="KW-1185">Reference proteome</keyword>
<dbReference type="STRING" id="392015.SAMN05421543_10558"/>
<sequence length="171" mass="18682">MKRIWWMAALLILATGCGPKATAPAATTTPFNAVEANAAGADGAAGNTAGDDTDAAPTDADMKKTAYDLVEMYIQSHNDKSLTDYKADLNRFFSPGLSSVVGQMATQGVDFAHPVEHYTIDVQKVQPIDNKNFTALVKADIQYKGQPVEHHQYHVTFVQYNMQWYIRLIGG</sequence>
<organism evidence="2 3">
    <name type="scientific">Alicyclobacillus macrosporangiidus</name>
    <dbReference type="NCBI Taxonomy" id="392015"/>
    <lineage>
        <taxon>Bacteria</taxon>
        <taxon>Bacillati</taxon>
        <taxon>Bacillota</taxon>
        <taxon>Bacilli</taxon>
        <taxon>Bacillales</taxon>
        <taxon>Alicyclobacillaceae</taxon>
        <taxon>Alicyclobacillus</taxon>
    </lineage>
</organism>
<dbReference type="EMBL" id="FPBV01000005">
    <property type="protein sequence ID" value="SFU63240.1"/>
    <property type="molecule type" value="Genomic_DNA"/>
</dbReference>
<dbReference type="AlphaFoldDB" id="A0A1I7HRE9"/>
<feature type="signal peptide" evidence="1">
    <location>
        <begin position="1"/>
        <end position="25"/>
    </location>
</feature>
<name>A0A1I7HRE9_9BACL</name>
<feature type="chain" id="PRO_5010220724" evidence="1">
    <location>
        <begin position="26"/>
        <end position="171"/>
    </location>
</feature>
<evidence type="ECO:0000313" key="2">
    <source>
        <dbReference type="EMBL" id="SFU63240.1"/>
    </source>
</evidence>
<dbReference type="OrthoDB" id="9827993at2"/>
<keyword evidence="1" id="KW-0732">Signal</keyword>
<gene>
    <name evidence="2" type="ORF">SAMN05421543_10558</name>
</gene>
<dbReference type="PROSITE" id="PS51257">
    <property type="entry name" value="PROKAR_LIPOPROTEIN"/>
    <property type="match status" value="1"/>
</dbReference>
<evidence type="ECO:0000313" key="3">
    <source>
        <dbReference type="Proteomes" id="UP000183508"/>
    </source>
</evidence>
<reference evidence="3" key="1">
    <citation type="submission" date="2016-10" db="EMBL/GenBank/DDBJ databases">
        <authorList>
            <person name="Varghese N."/>
        </authorList>
    </citation>
    <scope>NUCLEOTIDE SEQUENCE [LARGE SCALE GENOMIC DNA]</scope>
    <source>
        <strain evidence="3">DSM 17980</strain>
    </source>
</reference>
<proteinExistence type="predicted"/>
<dbReference type="RefSeq" id="WP_074950577.1">
    <property type="nucleotide sequence ID" value="NZ_FPBV01000005.1"/>
</dbReference>
<accession>A0A1I7HRE9</accession>
<protein>
    <submittedName>
        <fullName evidence="2">Uncharacterized protein</fullName>
    </submittedName>
</protein>
<dbReference type="Proteomes" id="UP000183508">
    <property type="component" value="Unassembled WGS sequence"/>
</dbReference>